<gene>
    <name evidence="1" type="ordered locus">Shewmr7_1387</name>
</gene>
<reference evidence="1" key="1">
    <citation type="submission" date="2006-08" db="EMBL/GenBank/DDBJ databases">
        <title>Complete sequence of Chromosome1 of Shewanella sp. MR-7.</title>
        <authorList>
            <consortium name="US DOE Joint Genome Institute"/>
            <person name="Copeland A."/>
            <person name="Lucas S."/>
            <person name="Lapidus A."/>
            <person name="Barry K."/>
            <person name="Detter J.C."/>
            <person name="Glavina del Rio T."/>
            <person name="Hammon N."/>
            <person name="Israni S."/>
            <person name="Dalin E."/>
            <person name="Tice H."/>
            <person name="Pitluck S."/>
            <person name="Kiss H."/>
            <person name="Brettin T."/>
            <person name="Bruce D."/>
            <person name="Han C."/>
            <person name="Tapia R."/>
            <person name="Gilna P."/>
            <person name="Schmutz J."/>
            <person name="Larimer F."/>
            <person name="Land M."/>
            <person name="Hauser L."/>
            <person name="Kyrpides N."/>
            <person name="Mikhailova N."/>
            <person name="Nealson K."/>
            <person name="Konstantinidis K."/>
            <person name="Klappenbach J."/>
            <person name="Tiedje J."/>
            <person name="Richardson P."/>
        </authorList>
    </citation>
    <scope>NUCLEOTIDE SEQUENCE</scope>
    <source>
        <strain evidence="1">MR-7</strain>
    </source>
</reference>
<dbReference type="Gene3D" id="3.90.550.10">
    <property type="entry name" value="Spore Coat Polysaccharide Biosynthesis Protein SpsA, Chain A"/>
    <property type="match status" value="1"/>
</dbReference>
<evidence type="ECO:0000313" key="1">
    <source>
        <dbReference type="EMBL" id="ABI42386.1"/>
    </source>
</evidence>
<dbReference type="InterPro" id="IPR050793">
    <property type="entry name" value="CMP-NeuNAc_synthase"/>
</dbReference>
<accession>Q0HWW9</accession>
<dbReference type="NCBIfam" id="TIGR03584">
    <property type="entry name" value="PseF"/>
    <property type="match status" value="1"/>
</dbReference>
<protein>
    <submittedName>
        <fullName evidence="1">Acylneuraminate cytidylyltransferase</fullName>
    </submittedName>
</protein>
<dbReference type="KEGG" id="shm:Shewmr7_1387"/>
<dbReference type="HOGENOM" id="CLU_042930_1_0_6"/>
<name>Q0HWW9_SHESR</name>
<dbReference type="PANTHER" id="PTHR21485">
    <property type="entry name" value="HAD SUPERFAMILY MEMBERS CMAS AND KDSC"/>
    <property type="match status" value="1"/>
</dbReference>
<organism evidence="1">
    <name type="scientific">Shewanella sp. (strain MR-7)</name>
    <dbReference type="NCBI Taxonomy" id="60481"/>
    <lineage>
        <taxon>Bacteria</taxon>
        <taxon>Pseudomonadati</taxon>
        <taxon>Pseudomonadota</taxon>
        <taxon>Gammaproteobacteria</taxon>
        <taxon>Alteromonadales</taxon>
        <taxon>Shewanellaceae</taxon>
        <taxon>Shewanella</taxon>
    </lineage>
</organism>
<dbReference type="EMBL" id="CP000444">
    <property type="protein sequence ID" value="ABI42386.1"/>
    <property type="molecule type" value="Genomic_DNA"/>
</dbReference>
<dbReference type="Pfam" id="PF02348">
    <property type="entry name" value="CTP_transf_3"/>
    <property type="match status" value="1"/>
</dbReference>
<dbReference type="InterPro" id="IPR003329">
    <property type="entry name" value="Cytidylyl_trans"/>
</dbReference>
<dbReference type="InterPro" id="IPR029044">
    <property type="entry name" value="Nucleotide-diphossugar_trans"/>
</dbReference>
<dbReference type="SUPFAM" id="SSF53448">
    <property type="entry name" value="Nucleotide-diphospho-sugar transferases"/>
    <property type="match status" value="1"/>
</dbReference>
<dbReference type="AlphaFoldDB" id="Q0HWW9"/>
<sequence>MNIAIIPARGGSKRIPRKNIKLFLGKPIIAYSIETAISSGSFDRVIVSTDDQEIADVAKTYGAEVPYIRSDKSSTDHASLHDVVVEVLNCMPDKKFLRDIGLIIPTSPLMSIHTVKEVMGSLNSEEYDSALTVVPYETSPDKALSLTDNGSIIRNNASLLIKRSQEHQKFYHDAGQIYAFRADDILERKTLTGKRCRAIILDYMNCQDIDLPSDWILAEMKFKLMREPE</sequence>
<keyword evidence="1" id="KW-0808">Transferase</keyword>
<dbReference type="PANTHER" id="PTHR21485:SF6">
    <property type="entry name" value="N-ACYLNEURAMINATE CYTIDYLYLTRANSFERASE-RELATED"/>
    <property type="match status" value="1"/>
</dbReference>
<dbReference type="InterPro" id="IPR020039">
    <property type="entry name" value="PseF"/>
</dbReference>
<dbReference type="CDD" id="cd02513">
    <property type="entry name" value="CMP-NeuAc_Synthase"/>
    <property type="match status" value="1"/>
</dbReference>
<dbReference type="GO" id="GO:0008781">
    <property type="term" value="F:N-acylneuraminate cytidylyltransferase activity"/>
    <property type="evidence" value="ECO:0007669"/>
    <property type="project" value="TreeGrafter"/>
</dbReference>
<keyword evidence="1" id="KW-0548">Nucleotidyltransferase</keyword>
<proteinExistence type="predicted"/>